<dbReference type="PANTHER" id="PTHR43725:SF47">
    <property type="entry name" value="UDP-GLUCOSE 4-EPIMERASE"/>
    <property type="match status" value="1"/>
</dbReference>
<proteinExistence type="inferred from homology"/>
<keyword evidence="12" id="KW-1185">Reference proteome</keyword>
<dbReference type="Proteomes" id="UP001595967">
    <property type="component" value="Unassembled WGS sequence"/>
</dbReference>
<dbReference type="InterPro" id="IPR016040">
    <property type="entry name" value="NAD(P)-bd_dom"/>
</dbReference>
<organism evidence="11 12">
    <name type="scientific">Comamonas nitrativorans</name>
    <dbReference type="NCBI Taxonomy" id="108437"/>
    <lineage>
        <taxon>Bacteria</taxon>
        <taxon>Pseudomonadati</taxon>
        <taxon>Pseudomonadota</taxon>
        <taxon>Betaproteobacteria</taxon>
        <taxon>Burkholderiales</taxon>
        <taxon>Comamonadaceae</taxon>
        <taxon>Comamonas</taxon>
    </lineage>
</organism>
<keyword evidence="9" id="KW-0119">Carbohydrate metabolism</keyword>
<evidence type="ECO:0000256" key="5">
    <source>
        <dbReference type="ARBA" id="ARBA00013189"/>
    </source>
</evidence>
<dbReference type="InterPro" id="IPR005886">
    <property type="entry name" value="UDP_G4E"/>
</dbReference>
<evidence type="ECO:0000256" key="2">
    <source>
        <dbReference type="ARBA" id="ARBA00001911"/>
    </source>
</evidence>
<reference evidence="12" key="1">
    <citation type="journal article" date="2019" name="Int. J. Syst. Evol. Microbiol.">
        <title>The Global Catalogue of Microorganisms (GCM) 10K type strain sequencing project: providing services to taxonomists for standard genome sequencing and annotation.</title>
        <authorList>
            <consortium name="The Broad Institute Genomics Platform"/>
            <consortium name="The Broad Institute Genome Sequencing Center for Infectious Disease"/>
            <person name="Wu L."/>
            <person name="Ma J."/>
        </authorList>
    </citation>
    <scope>NUCLEOTIDE SEQUENCE [LARGE SCALE GENOMIC DNA]</scope>
    <source>
        <strain evidence="12">JCM 11650</strain>
    </source>
</reference>
<comment type="caution">
    <text evidence="11">The sequence shown here is derived from an EMBL/GenBank/DDBJ whole genome shotgun (WGS) entry which is preliminary data.</text>
</comment>
<dbReference type="GO" id="GO:0003978">
    <property type="term" value="F:UDP-glucose 4-epimerase activity"/>
    <property type="evidence" value="ECO:0007669"/>
    <property type="project" value="UniProtKB-EC"/>
</dbReference>
<dbReference type="SUPFAM" id="SSF51735">
    <property type="entry name" value="NAD(P)-binding Rossmann-fold domains"/>
    <property type="match status" value="1"/>
</dbReference>
<keyword evidence="8 9" id="KW-0413">Isomerase</keyword>
<comment type="cofactor">
    <cofactor evidence="2 9">
        <name>NAD(+)</name>
        <dbReference type="ChEBI" id="CHEBI:57540"/>
    </cofactor>
</comment>
<evidence type="ECO:0000256" key="8">
    <source>
        <dbReference type="ARBA" id="ARBA00023235"/>
    </source>
</evidence>
<evidence type="ECO:0000256" key="1">
    <source>
        <dbReference type="ARBA" id="ARBA00000083"/>
    </source>
</evidence>
<sequence>MILVTGGAGYIGSHMGVALAQAGQPYLVLDNFSNSQPSVLERIGQIAGQAPQCIEGDVRDAALLADIFARYPIEAVIHFAALKAVGESVAQPLRYYENNVAGTVTLLQAMQAANVRTLVFSSSATVYGDPASLPIREDFPLSATNPYGWSKLMMEQVLADVDAAEPGQWRIARLRYFNPVGAHESGLIGEDPQGIPNNLMPFVAQVAEGRREFLSVFGGDYPTRDGTGERDYIHVCDLADGHLAALRYLRQHPGLLTVNLGTGQPTSVLEMVRGFEQASGRPVPYRMMPRRPGDVAACWADPGLAQQLLGWRAQRDIAAMCRDAWRWQDGVARQLHRG</sequence>
<comment type="similarity">
    <text evidence="4 9">Belongs to the NAD(P)-dependent epimerase/dehydratase family.</text>
</comment>
<dbReference type="EC" id="5.1.3.2" evidence="5 9"/>
<evidence type="ECO:0000256" key="7">
    <source>
        <dbReference type="ARBA" id="ARBA00023027"/>
    </source>
</evidence>
<dbReference type="PANTHER" id="PTHR43725">
    <property type="entry name" value="UDP-GLUCOSE 4-EPIMERASE"/>
    <property type="match status" value="1"/>
</dbReference>
<comment type="pathway">
    <text evidence="3 9">Carbohydrate metabolism; galactose metabolism.</text>
</comment>
<dbReference type="NCBIfam" id="NF007956">
    <property type="entry name" value="PRK10675.1"/>
    <property type="match status" value="1"/>
</dbReference>
<protein>
    <recommendedName>
        <fullName evidence="6 9">UDP-glucose 4-epimerase</fullName>
        <ecNumber evidence="5 9">5.1.3.2</ecNumber>
    </recommendedName>
</protein>
<evidence type="ECO:0000256" key="4">
    <source>
        <dbReference type="ARBA" id="ARBA00007637"/>
    </source>
</evidence>
<feature type="domain" description="NAD(P)-binding" evidence="10">
    <location>
        <begin position="3"/>
        <end position="323"/>
    </location>
</feature>
<gene>
    <name evidence="11" type="primary">galE</name>
    <name evidence="11" type="ORF">ACFO3A_07545</name>
</gene>
<dbReference type="EMBL" id="JBHSEW010000005">
    <property type="protein sequence ID" value="MFC4622072.1"/>
    <property type="molecule type" value="Genomic_DNA"/>
</dbReference>
<comment type="catalytic activity">
    <reaction evidence="1 9">
        <text>UDP-alpha-D-glucose = UDP-alpha-D-galactose</text>
        <dbReference type="Rhea" id="RHEA:22168"/>
        <dbReference type="ChEBI" id="CHEBI:58885"/>
        <dbReference type="ChEBI" id="CHEBI:66914"/>
        <dbReference type="EC" id="5.1.3.2"/>
    </reaction>
</comment>
<evidence type="ECO:0000256" key="9">
    <source>
        <dbReference type="RuleBase" id="RU366046"/>
    </source>
</evidence>
<evidence type="ECO:0000313" key="11">
    <source>
        <dbReference type="EMBL" id="MFC4622072.1"/>
    </source>
</evidence>
<evidence type="ECO:0000313" key="12">
    <source>
        <dbReference type="Proteomes" id="UP001595967"/>
    </source>
</evidence>
<dbReference type="InterPro" id="IPR036291">
    <property type="entry name" value="NAD(P)-bd_dom_sf"/>
</dbReference>
<evidence type="ECO:0000256" key="3">
    <source>
        <dbReference type="ARBA" id="ARBA00004947"/>
    </source>
</evidence>
<comment type="subunit">
    <text evidence="9">Homodimer.</text>
</comment>
<dbReference type="NCBIfam" id="TIGR01179">
    <property type="entry name" value="galE"/>
    <property type="match status" value="1"/>
</dbReference>
<accession>A0ABV9GVN1</accession>
<name>A0ABV9GVN1_9BURK</name>
<dbReference type="RefSeq" id="WP_377725352.1">
    <property type="nucleotide sequence ID" value="NZ_JBHSEW010000005.1"/>
</dbReference>
<evidence type="ECO:0000259" key="10">
    <source>
        <dbReference type="Pfam" id="PF16363"/>
    </source>
</evidence>
<keyword evidence="7 9" id="KW-0520">NAD</keyword>
<dbReference type="Gene3D" id="3.40.50.720">
    <property type="entry name" value="NAD(P)-binding Rossmann-like Domain"/>
    <property type="match status" value="1"/>
</dbReference>
<evidence type="ECO:0000256" key="6">
    <source>
        <dbReference type="ARBA" id="ARBA00018569"/>
    </source>
</evidence>
<dbReference type="Gene3D" id="3.90.25.10">
    <property type="entry name" value="UDP-galactose 4-epimerase, domain 1"/>
    <property type="match status" value="1"/>
</dbReference>
<dbReference type="Pfam" id="PF16363">
    <property type="entry name" value="GDP_Man_Dehyd"/>
    <property type="match status" value="1"/>
</dbReference>
<dbReference type="CDD" id="cd05247">
    <property type="entry name" value="UDP_G4E_1_SDR_e"/>
    <property type="match status" value="1"/>
</dbReference>